<dbReference type="STRING" id="1777144.AWB83_02246"/>
<dbReference type="PROSITE" id="PS50405">
    <property type="entry name" value="GST_CTER"/>
    <property type="match status" value="1"/>
</dbReference>
<dbReference type="InterPro" id="IPR036249">
    <property type="entry name" value="Thioredoxin-like_sf"/>
</dbReference>
<dbReference type="Pfam" id="PF13417">
    <property type="entry name" value="GST_N_3"/>
    <property type="match status" value="1"/>
</dbReference>
<evidence type="ECO:0000259" key="1">
    <source>
        <dbReference type="PROSITE" id="PS50404"/>
    </source>
</evidence>
<dbReference type="GO" id="GO:0016034">
    <property type="term" value="F:maleylacetoacetate isomerase activity"/>
    <property type="evidence" value="ECO:0007669"/>
    <property type="project" value="TreeGrafter"/>
</dbReference>
<accession>A0A158AS07</accession>
<dbReference type="GO" id="GO:0004364">
    <property type="term" value="F:glutathione transferase activity"/>
    <property type="evidence" value="ECO:0007669"/>
    <property type="project" value="TreeGrafter"/>
</dbReference>
<organism evidence="3 4">
    <name type="scientific">Caballeronia ptereochthonis</name>
    <dbReference type="NCBI Taxonomy" id="1777144"/>
    <lineage>
        <taxon>Bacteria</taxon>
        <taxon>Pseudomonadati</taxon>
        <taxon>Pseudomonadota</taxon>
        <taxon>Betaproteobacteria</taxon>
        <taxon>Burkholderiales</taxon>
        <taxon>Burkholderiaceae</taxon>
        <taxon>Caballeronia</taxon>
    </lineage>
</organism>
<dbReference type="InterPro" id="IPR010987">
    <property type="entry name" value="Glutathione-S-Trfase_C-like"/>
</dbReference>
<dbReference type="Pfam" id="PF13410">
    <property type="entry name" value="GST_C_2"/>
    <property type="match status" value="1"/>
</dbReference>
<dbReference type="RefSeq" id="WP_244197667.1">
    <property type="nucleotide sequence ID" value="NZ_FCOB02000009.1"/>
</dbReference>
<evidence type="ECO:0000259" key="2">
    <source>
        <dbReference type="PROSITE" id="PS50405"/>
    </source>
</evidence>
<dbReference type="Gene3D" id="1.20.1050.10">
    <property type="match status" value="1"/>
</dbReference>
<dbReference type="GO" id="GO:0006559">
    <property type="term" value="P:L-phenylalanine catabolic process"/>
    <property type="evidence" value="ECO:0007669"/>
    <property type="project" value="TreeGrafter"/>
</dbReference>
<dbReference type="SUPFAM" id="SSF52833">
    <property type="entry name" value="Thioredoxin-like"/>
    <property type="match status" value="1"/>
</dbReference>
<feature type="domain" description="GST N-terminal" evidence="1">
    <location>
        <begin position="5"/>
        <end position="84"/>
    </location>
</feature>
<proteinExistence type="predicted"/>
<dbReference type="EMBL" id="FCOB02000009">
    <property type="protein sequence ID" value="SAK60523.1"/>
    <property type="molecule type" value="Genomic_DNA"/>
</dbReference>
<protein>
    <submittedName>
        <fullName evidence="3">Glutathione S-transferase-like protein</fullName>
    </submittedName>
</protein>
<evidence type="ECO:0000313" key="3">
    <source>
        <dbReference type="EMBL" id="SAK60523.1"/>
    </source>
</evidence>
<dbReference type="InterPro" id="IPR040079">
    <property type="entry name" value="Glutathione_S-Trfase"/>
</dbReference>
<gene>
    <name evidence="3" type="ORF">AWB83_02246</name>
</gene>
<dbReference type="Gene3D" id="3.40.30.10">
    <property type="entry name" value="Glutaredoxin"/>
    <property type="match status" value="1"/>
</dbReference>
<dbReference type="CDD" id="cd03205">
    <property type="entry name" value="GST_C_6"/>
    <property type="match status" value="1"/>
</dbReference>
<dbReference type="GO" id="GO:0006749">
    <property type="term" value="P:glutathione metabolic process"/>
    <property type="evidence" value="ECO:0007669"/>
    <property type="project" value="TreeGrafter"/>
</dbReference>
<feature type="domain" description="GST C-terminal" evidence="2">
    <location>
        <begin position="93"/>
        <end position="214"/>
    </location>
</feature>
<dbReference type="PANTHER" id="PTHR42673:SF21">
    <property type="entry name" value="GLUTATHIONE S-TRANSFERASE YFCF"/>
    <property type="match status" value="1"/>
</dbReference>
<sequence length="214" mass="23575">MTGALTLILIGQYDSPFVRRVAIALNLYGMAYEHRTWSVFGDADKIAPFNPLIRVPTLVLDSGDVLIESAMILDYLDEQAGDARAMVASSGPARREALKICALATGLADKAVALVYERALHKEKSQTWVERCTAQVERVLNALEADRAARPTPYWFGDAIGHADIAVACALRFTREAHPEIFSSTRWPTLIGHSDRCETLPVFKSIVQPLNPPK</sequence>
<dbReference type="SFLD" id="SFLDS00019">
    <property type="entry name" value="Glutathione_Transferase_(cytos"/>
    <property type="match status" value="1"/>
</dbReference>
<dbReference type="InterPro" id="IPR004045">
    <property type="entry name" value="Glutathione_S-Trfase_N"/>
</dbReference>
<reference evidence="3" key="1">
    <citation type="submission" date="2016-01" db="EMBL/GenBank/DDBJ databases">
        <authorList>
            <person name="Peeters C."/>
        </authorList>
    </citation>
    <scope>NUCLEOTIDE SEQUENCE [LARGE SCALE GENOMIC DNA]</scope>
    <source>
        <strain evidence="3">LMG 29326</strain>
    </source>
</reference>
<name>A0A158AS07_9BURK</name>
<dbReference type="SUPFAM" id="SSF47616">
    <property type="entry name" value="GST C-terminal domain-like"/>
    <property type="match status" value="1"/>
</dbReference>
<dbReference type="PANTHER" id="PTHR42673">
    <property type="entry name" value="MALEYLACETOACETATE ISOMERASE"/>
    <property type="match status" value="1"/>
</dbReference>
<evidence type="ECO:0000313" key="4">
    <source>
        <dbReference type="Proteomes" id="UP000054978"/>
    </source>
</evidence>
<dbReference type="Proteomes" id="UP000054978">
    <property type="component" value="Unassembled WGS sequence"/>
</dbReference>
<dbReference type="InterPro" id="IPR036282">
    <property type="entry name" value="Glutathione-S-Trfase_C_sf"/>
</dbReference>
<dbReference type="AlphaFoldDB" id="A0A158AS07"/>
<dbReference type="PROSITE" id="PS50404">
    <property type="entry name" value="GST_NTER"/>
    <property type="match status" value="1"/>
</dbReference>
<keyword evidence="4" id="KW-1185">Reference proteome</keyword>
<comment type="caution">
    <text evidence="3">The sequence shown here is derived from an EMBL/GenBank/DDBJ whole genome shotgun (WGS) entry which is preliminary data.</text>
</comment>
<dbReference type="CDD" id="cd00570">
    <property type="entry name" value="GST_N_family"/>
    <property type="match status" value="1"/>
</dbReference>